<dbReference type="InterPro" id="IPR023186">
    <property type="entry name" value="IUNH"/>
</dbReference>
<comment type="similarity">
    <text evidence="1">Belongs to the IUNH family.</text>
</comment>
<evidence type="ECO:0000313" key="6">
    <source>
        <dbReference type="Proteomes" id="UP000799444"/>
    </source>
</evidence>
<dbReference type="InterPro" id="IPR036452">
    <property type="entry name" value="Ribo_hydro-like"/>
</dbReference>
<evidence type="ECO:0000256" key="1">
    <source>
        <dbReference type="ARBA" id="ARBA00009176"/>
    </source>
</evidence>
<dbReference type="EMBL" id="ML996102">
    <property type="protein sequence ID" value="KAF2739856.1"/>
    <property type="molecule type" value="Genomic_DNA"/>
</dbReference>
<keyword evidence="6" id="KW-1185">Reference proteome</keyword>
<proteinExistence type="inferred from homology"/>
<dbReference type="PANTHER" id="PTHR12304">
    <property type="entry name" value="INOSINE-URIDINE PREFERRING NUCLEOSIDE HYDROLASE"/>
    <property type="match status" value="1"/>
</dbReference>
<evidence type="ECO:0000313" key="5">
    <source>
        <dbReference type="EMBL" id="KAF2739856.1"/>
    </source>
</evidence>
<organism evidence="5 6">
    <name type="scientific">Polyplosphaeria fusca</name>
    <dbReference type="NCBI Taxonomy" id="682080"/>
    <lineage>
        <taxon>Eukaryota</taxon>
        <taxon>Fungi</taxon>
        <taxon>Dikarya</taxon>
        <taxon>Ascomycota</taxon>
        <taxon>Pezizomycotina</taxon>
        <taxon>Dothideomycetes</taxon>
        <taxon>Pleosporomycetidae</taxon>
        <taxon>Pleosporales</taxon>
        <taxon>Tetraplosphaeriaceae</taxon>
        <taxon>Polyplosphaeria</taxon>
    </lineage>
</organism>
<gene>
    <name evidence="5" type="ORF">EJ04DRAFT_483249</name>
</gene>
<dbReference type="GO" id="GO:0006152">
    <property type="term" value="P:purine nucleoside catabolic process"/>
    <property type="evidence" value="ECO:0007669"/>
    <property type="project" value="TreeGrafter"/>
</dbReference>
<evidence type="ECO:0000256" key="3">
    <source>
        <dbReference type="ARBA" id="ARBA00023295"/>
    </source>
</evidence>
<evidence type="ECO:0000256" key="2">
    <source>
        <dbReference type="ARBA" id="ARBA00022801"/>
    </source>
</evidence>
<reference evidence="5" key="1">
    <citation type="journal article" date="2020" name="Stud. Mycol.">
        <title>101 Dothideomycetes genomes: a test case for predicting lifestyles and emergence of pathogens.</title>
        <authorList>
            <person name="Haridas S."/>
            <person name="Albert R."/>
            <person name="Binder M."/>
            <person name="Bloem J."/>
            <person name="Labutti K."/>
            <person name="Salamov A."/>
            <person name="Andreopoulos B."/>
            <person name="Baker S."/>
            <person name="Barry K."/>
            <person name="Bills G."/>
            <person name="Bluhm B."/>
            <person name="Cannon C."/>
            <person name="Castanera R."/>
            <person name="Culley D."/>
            <person name="Daum C."/>
            <person name="Ezra D."/>
            <person name="Gonzalez J."/>
            <person name="Henrissat B."/>
            <person name="Kuo A."/>
            <person name="Liang C."/>
            <person name="Lipzen A."/>
            <person name="Lutzoni F."/>
            <person name="Magnuson J."/>
            <person name="Mondo S."/>
            <person name="Nolan M."/>
            <person name="Ohm R."/>
            <person name="Pangilinan J."/>
            <person name="Park H.-J."/>
            <person name="Ramirez L."/>
            <person name="Alfaro M."/>
            <person name="Sun H."/>
            <person name="Tritt A."/>
            <person name="Yoshinaga Y."/>
            <person name="Zwiers L.-H."/>
            <person name="Turgeon B."/>
            <person name="Goodwin S."/>
            <person name="Spatafora J."/>
            <person name="Crous P."/>
            <person name="Grigoriev I."/>
        </authorList>
    </citation>
    <scope>NUCLEOTIDE SEQUENCE</scope>
    <source>
        <strain evidence="5">CBS 125425</strain>
    </source>
</reference>
<dbReference type="Proteomes" id="UP000799444">
    <property type="component" value="Unassembled WGS sequence"/>
</dbReference>
<comment type="caution">
    <text evidence="5">The sequence shown here is derived from an EMBL/GenBank/DDBJ whole genome shotgun (WGS) entry which is preliminary data.</text>
</comment>
<keyword evidence="3" id="KW-0326">Glycosidase</keyword>
<dbReference type="Pfam" id="PF01156">
    <property type="entry name" value="IU_nuc_hydro"/>
    <property type="match status" value="1"/>
</dbReference>
<accession>A0A9P4RAE7</accession>
<dbReference type="OrthoDB" id="5783963at2759"/>
<evidence type="ECO:0000259" key="4">
    <source>
        <dbReference type="Pfam" id="PF01156"/>
    </source>
</evidence>
<keyword evidence="2 5" id="KW-0378">Hydrolase</keyword>
<dbReference type="InterPro" id="IPR001910">
    <property type="entry name" value="Inosine/uridine_hydrolase_dom"/>
</dbReference>
<protein>
    <submittedName>
        <fullName evidence="5">Nucleoside hydrolase</fullName>
    </submittedName>
</protein>
<dbReference type="GO" id="GO:0005829">
    <property type="term" value="C:cytosol"/>
    <property type="evidence" value="ECO:0007669"/>
    <property type="project" value="TreeGrafter"/>
</dbReference>
<dbReference type="Gene3D" id="3.90.245.10">
    <property type="entry name" value="Ribonucleoside hydrolase-like"/>
    <property type="match status" value="1"/>
</dbReference>
<dbReference type="AlphaFoldDB" id="A0A9P4RAE7"/>
<dbReference type="GO" id="GO:0008477">
    <property type="term" value="F:purine nucleosidase activity"/>
    <property type="evidence" value="ECO:0007669"/>
    <property type="project" value="TreeGrafter"/>
</dbReference>
<sequence length="472" mass="52083">MAPNRIIIDTDPGVDDVLAMLLAFSAKPEELEVLMLSITFGNVDVQNCLRNIVTLFHYIEKEKTWRRDNGRPEGFEGLKNKKPVVAVGATEPLAEQMMVADFYHGRDGLGGIHDTHPHLSPAETWRSLFKPPPESMTPSEAAELQKAKEAHSLFEPSLNYAPDEMLRLLKENEPNTIIIVAIGPLTNLAIASAKDPETFLRVKEVVVMGGAVDVPGNPPNLARVYSPKMLSIPVPNFNLIKQPNTPLRRELNLRNQMTPGAEFNTYADSVASARLFALTSPNPSTTMPPTLGGDPKSALQDYPKKLSTQLKLKLFPLDITTPHLLPRQLFNAHAQSLPTSPLNSWASHFLTSTYEKVFSLKPDQDPAKVGLEMHDPLTVWYALTSSAPEWKFVEEDIRVETAGQWTRGTCIVDRRGKVIEAKDGDDVDAEIVGDAGGWMDARWGNRILRCVGTPGEDKFAGVLLQRVFGAGL</sequence>
<feature type="domain" description="Inosine/uridine-preferring nucleoside hydrolase" evidence="4">
    <location>
        <begin position="6"/>
        <end position="421"/>
    </location>
</feature>
<name>A0A9P4RAE7_9PLEO</name>
<dbReference type="SUPFAM" id="SSF53590">
    <property type="entry name" value="Nucleoside hydrolase"/>
    <property type="match status" value="1"/>
</dbReference>
<dbReference type="PANTHER" id="PTHR12304:SF56">
    <property type="entry name" value="HYDROLASE, PUTATIVE (AFU_ORTHOLOGUE AFUA_1G11790)-RELATED"/>
    <property type="match status" value="1"/>
</dbReference>